<dbReference type="EMBL" id="JACAZF010000006">
    <property type="protein sequence ID" value="KAF7302056.1"/>
    <property type="molecule type" value="Genomic_DNA"/>
</dbReference>
<evidence type="ECO:0000256" key="1">
    <source>
        <dbReference type="ARBA" id="ARBA00004477"/>
    </source>
</evidence>
<evidence type="ECO:0000256" key="5">
    <source>
        <dbReference type="ARBA" id="ARBA00022989"/>
    </source>
</evidence>
<dbReference type="RefSeq" id="XP_037220056.1">
    <property type="nucleotide sequence ID" value="XM_037364412.1"/>
</dbReference>
<dbReference type="PIRSF" id="PIRSF031032">
    <property type="entry name" value="TMP_97_prd"/>
    <property type="match status" value="1"/>
</dbReference>
<organism evidence="9 10">
    <name type="scientific">Mycena indigotica</name>
    <dbReference type="NCBI Taxonomy" id="2126181"/>
    <lineage>
        <taxon>Eukaryota</taxon>
        <taxon>Fungi</taxon>
        <taxon>Dikarya</taxon>
        <taxon>Basidiomycota</taxon>
        <taxon>Agaricomycotina</taxon>
        <taxon>Agaricomycetes</taxon>
        <taxon>Agaricomycetidae</taxon>
        <taxon>Agaricales</taxon>
        <taxon>Marasmiineae</taxon>
        <taxon>Mycenaceae</taxon>
        <taxon>Mycena</taxon>
    </lineage>
</organism>
<evidence type="ECO:0000256" key="3">
    <source>
        <dbReference type="ARBA" id="ARBA00022692"/>
    </source>
</evidence>
<dbReference type="InterPro" id="IPR033118">
    <property type="entry name" value="EXPERA"/>
</dbReference>
<evidence type="ECO:0000256" key="2">
    <source>
        <dbReference type="ARBA" id="ARBA00009096"/>
    </source>
</evidence>
<keyword evidence="3 7" id="KW-0812">Transmembrane</keyword>
<comment type="similarity">
    <text evidence="2">Belongs to the TMEM97/sigma-2 receptor family.</text>
</comment>
<evidence type="ECO:0000256" key="6">
    <source>
        <dbReference type="ARBA" id="ARBA00023136"/>
    </source>
</evidence>
<dbReference type="GeneID" id="59346928"/>
<protein>
    <recommendedName>
        <fullName evidence="7">Efficient mitochondria targeting-associated protein 19</fullName>
    </recommendedName>
</protein>
<evidence type="ECO:0000259" key="8">
    <source>
        <dbReference type="PROSITE" id="PS51751"/>
    </source>
</evidence>
<dbReference type="PANTHER" id="PTHR31204:SF1">
    <property type="entry name" value="SIGMA INTRACELLULAR RECEPTOR 2"/>
    <property type="match status" value="1"/>
</dbReference>
<keyword evidence="5 7" id="KW-1133">Transmembrane helix</keyword>
<proteinExistence type="inferred from homology"/>
<sequence>MVRPLTSRPLDLVYFGFFVSHIFASLCIDFQPLYPTTLVPSLLRDFAGWYIRSSNDPLLKSAFGHTEPLVWFQSFLFLEVAFQFPLFFVAARGLWNDSQQIYIPMLVYAASTATTVWPCLMTIVSSNVAPHEQAMLLSSYVPFFVIPLVMTIDMAFRVHGLVSVALLAQSAAKQK</sequence>
<name>A0A8H6W3Z4_9AGAR</name>
<comment type="subcellular location">
    <subcellularLocation>
        <location evidence="1">Endoplasmic reticulum membrane</location>
        <topology evidence="1">Multi-pass membrane protein</topology>
    </subcellularLocation>
</comment>
<accession>A0A8H6W3Z4</accession>
<feature type="transmembrane region" description="Helical" evidence="7">
    <location>
        <begin position="144"/>
        <end position="168"/>
    </location>
</feature>
<dbReference type="PROSITE" id="PS51751">
    <property type="entry name" value="EXPERA"/>
    <property type="match status" value="1"/>
</dbReference>
<feature type="transmembrane region" description="Helical" evidence="7">
    <location>
        <begin position="12"/>
        <end position="34"/>
    </location>
</feature>
<dbReference type="InterPro" id="IPR016964">
    <property type="entry name" value="Sigma2_recept"/>
</dbReference>
<evidence type="ECO:0000313" key="10">
    <source>
        <dbReference type="Proteomes" id="UP000636479"/>
    </source>
</evidence>
<comment type="caution">
    <text evidence="9">The sequence shown here is derived from an EMBL/GenBank/DDBJ whole genome shotgun (WGS) entry which is preliminary data.</text>
</comment>
<dbReference type="Pfam" id="PF05241">
    <property type="entry name" value="EBP"/>
    <property type="match status" value="1"/>
</dbReference>
<gene>
    <name evidence="9" type="ORF">MIND_00772100</name>
</gene>
<dbReference type="GO" id="GO:0005789">
    <property type="term" value="C:endoplasmic reticulum membrane"/>
    <property type="evidence" value="ECO:0007669"/>
    <property type="project" value="UniProtKB-SubCell"/>
</dbReference>
<dbReference type="Proteomes" id="UP000636479">
    <property type="component" value="Unassembled WGS sequence"/>
</dbReference>
<feature type="domain" description="EXPERA" evidence="8">
    <location>
        <begin position="10"/>
        <end position="151"/>
    </location>
</feature>
<feature type="transmembrane region" description="Helical" evidence="7">
    <location>
        <begin position="69"/>
        <end position="89"/>
    </location>
</feature>
<dbReference type="AlphaFoldDB" id="A0A8H6W3Z4"/>
<dbReference type="OrthoDB" id="433124at2759"/>
<keyword evidence="10" id="KW-1185">Reference proteome</keyword>
<keyword evidence="6 7" id="KW-0472">Membrane</keyword>
<evidence type="ECO:0000256" key="7">
    <source>
        <dbReference type="PIRNR" id="PIRNR031032"/>
    </source>
</evidence>
<keyword evidence="4 7" id="KW-0256">Endoplasmic reticulum</keyword>
<evidence type="ECO:0000313" key="9">
    <source>
        <dbReference type="EMBL" id="KAF7302056.1"/>
    </source>
</evidence>
<dbReference type="PANTHER" id="PTHR31204">
    <property type="entry name" value="SIGMA INTRACELLULAR RECEPTOR 2"/>
    <property type="match status" value="1"/>
</dbReference>
<dbReference type="InterPro" id="IPR051987">
    <property type="entry name" value="Sigma-2_receptor-like"/>
</dbReference>
<evidence type="ECO:0000256" key="4">
    <source>
        <dbReference type="ARBA" id="ARBA00022824"/>
    </source>
</evidence>
<reference evidence="9" key="1">
    <citation type="submission" date="2020-05" db="EMBL/GenBank/DDBJ databases">
        <title>Mycena genomes resolve the evolution of fungal bioluminescence.</title>
        <authorList>
            <person name="Tsai I.J."/>
        </authorList>
    </citation>
    <scope>NUCLEOTIDE SEQUENCE</scope>
    <source>
        <strain evidence="9">171206Taipei</strain>
    </source>
</reference>
<feature type="transmembrane region" description="Helical" evidence="7">
    <location>
        <begin position="101"/>
        <end position="124"/>
    </location>
</feature>